<dbReference type="PANTHER" id="PTHR31906">
    <property type="entry name" value="PLASTID-LIPID-ASSOCIATED PROTEIN 4, CHLOROPLASTIC-RELATED"/>
    <property type="match status" value="1"/>
</dbReference>
<sequence length="318" mass="36100">MLGFAWSGGWGPRTSSVRVCRRKYVKTRAIKEEGDVEDVSEDENNRNRSVSPESESNGSVPPDTSPPASGDQPGSANEPVHRISPFASNITPNPSDLAMPMEGLELEKSKEVSAVESVDRAKSQLRRLLPYVINLDRQRTKVEKLIKFLEQQGTTPLTNEFTEMGLSGRWNLLYTTTTLGTPSTGLRLRKVEQEFDIEAKKIRNHVLWSFLDEDCHGEFTIVINYQMVGSGRLYLKVEDYILKPQNKIPKDPVLLSENLQRALPREFFDPDNSWLDVTYIDPDFRIARYMGKRYAGVRNILDRVPVESPQNSPNSEQQ</sequence>
<evidence type="ECO:0000256" key="2">
    <source>
        <dbReference type="ARBA" id="ARBA00022640"/>
    </source>
</evidence>
<protein>
    <recommendedName>
        <fullName evidence="4">Plastid lipid-associated protein/fibrillin conserved domain-containing protein</fullName>
    </recommendedName>
</protein>
<evidence type="ECO:0000256" key="3">
    <source>
        <dbReference type="SAM" id="MobiDB-lite"/>
    </source>
</evidence>
<evidence type="ECO:0000313" key="5">
    <source>
        <dbReference type="EMBL" id="KAJ8903027.1"/>
    </source>
</evidence>
<accession>A0AAV8UP97</accession>
<dbReference type="InterPro" id="IPR039633">
    <property type="entry name" value="PAP"/>
</dbReference>
<organism evidence="5 6">
    <name type="scientific">Rhodosorus marinus</name>
    <dbReference type="NCBI Taxonomy" id="101924"/>
    <lineage>
        <taxon>Eukaryota</taxon>
        <taxon>Rhodophyta</taxon>
        <taxon>Stylonematophyceae</taxon>
        <taxon>Stylonematales</taxon>
        <taxon>Stylonemataceae</taxon>
        <taxon>Rhodosorus</taxon>
    </lineage>
</organism>
<feature type="compositionally biased region" description="Gly residues" evidence="3">
    <location>
        <begin position="1"/>
        <end position="11"/>
    </location>
</feature>
<dbReference type="InterPro" id="IPR006843">
    <property type="entry name" value="PAP/fibrillin_dom"/>
</dbReference>
<evidence type="ECO:0000259" key="4">
    <source>
        <dbReference type="Pfam" id="PF04755"/>
    </source>
</evidence>
<feature type="compositionally biased region" description="Basic residues" evidence="3">
    <location>
        <begin position="19"/>
        <end position="28"/>
    </location>
</feature>
<comment type="subcellular location">
    <subcellularLocation>
        <location evidence="1">Plastid</location>
    </subcellularLocation>
</comment>
<dbReference type="AlphaFoldDB" id="A0AAV8UP97"/>
<dbReference type="EMBL" id="JAMWBK010000008">
    <property type="protein sequence ID" value="KAJ8903027.1"/>
    <property type="molecule type" value="Genomic_DNA"/>
</dbReference>
<reference evidence="5 6" key="1">
    <citation type="journal article" date="2023" name="Nat. Commun.">
        <title>Origin of minicircular mitochondrial genomes in red algae.</title>
        <authorList>
            <person name="Lee Y."/>
            <person name="Cho C.H."/>
            <person name="Lee Y.M."/>
            <person name="Park S.I."/>
            <person name="Yang J.H."/>
            <person name="West J.A."/>
            <person name="Bhattacharya D."/>
            <person name="Yoon H.S."/>
        </authorList>
    </citation>
    <scope>NUCLEOTIDE SEQUENCE [LARGE SCALE GENOMIC DNA]</scope>
    <source>
        <strain evidence="5 6">CCMP1338</strain>
        <tissue evidence="5">Whole cell</tissue>
    </source>
</reference>
<dbReference type="GO" id="GO:0009536">
    <property type="term" value="C:plastid"/>
    <property type="evidence" value="ECO:0007669"/>
    <property type="project" value="UniProtKB-SubCell"/>
</dbReference>
<evidence type="ECO:0000313" key="6">
    <source>
        <dbReference type="Proteomes" id="UP001157974"/>
    </source>
</evidence>
<feature type="region of interest" description="Disordered" evidence="3">
    <location>
        <begin position="1"/>
        <end position="98"/>
    </location>
</feature>
<comment type="caution">
    <text evidence="5">The sequence shown here is derived from an EMBL/GenBank/DDBJ whole genome shotgun (WGS) entry which is preliminary data.</text>
</comment>
<proteinExistence type="predicted"/>
<feature type="compositionally biased region" description="Polar residues" evidence="3">
    <location>
        <begin position="47"/>
        <end position="59"/>
    </location>
</feature>
<feature type="domain" description="Plastid lipid-associated protein/fibrillin conserved" evidence="4">
    <location>
        <begin position="137"/>
        <end position="288"/>
    </location>
</feature>
<name>A0AAV8UP97_9RHOD</name>
<dbReference type="Proteomes" id="UP001157974">
    <property type="component" value="Unassembled WGS sequence"/>
</dbReference>
<keyword evidence="6" id="KW-1185">Reference proteome</keyword>
<evidence type="ECO:0000256" key="1">
    <source>
        <dbReference type="ARBA" id="ARBA00004474"/>
    </source>
</evidence>
<keyword evidence="2" id="KW-0934">Plastid</keyword>
<gene>
    <name evidence="5" type="ORF">NDN08_006342</name>
</gene>
<dbReference type="Pfam" id="PF04755">
    <property type="entry name" value="PAP_fibrillin"/>
    <property type="match status" value="1"/>
</dbReference>